<protein>
    <submittedName>
        <fullName evidence="1">Uncharacterized protein</fullName>
    </submittedName>
</protein>
<name>A0A0F9L1J1_9ZZZZ</name>
<gene>
    <name evidence="1" type="ORF">LCGC14_1568580</name>
</gene>
<dbReference type="EMBL" id="LAZR01012201">
    <property type="protein sequence ID" value="KKM28048.1"/>
    <property type="molecule type" value="Genomic_DNA"/>
</dbReference>
<accession>A0A0F9L1J1</accession>
<proteinExistence type="predicted"/>
<dbReference type="AlphaFoldDB" id="A0A0F9L1J1"/>
<comment type="caution">
    <text evidence="1">The sequence shown here is derived from an EMBL/GenBank/DDBJ whole genome shotgun (WGS) entry which is preliminary data.</text>
</comment>
<evidence type="ECO:0000313" key="1">
    <source>
        <dbReference type="EMBL" id="KKM28048.1"/>
    </source>
</evidence>
<organism evidence="1">
    <name type="scientific">marine sediment metagenome</name>
    <dbReference type="NCBI Taxonomy" id="412755"/>
    <lineage>
        <taxon>unclassified sequences</taxon>
        <taxon>metagenomes</taxon>
        <taxon>ecological metagenomes</taxon>
    </lineage>
</organism>
<reference evidence="1" key="1">
    <citation type="journal article" date="2015" name="Nature">
        <title>Complex archaea that bridge the gap between prokaryotes and eukaryotes.</title>
        <authorList>
            <person name="Spang A."/>
            <person name="Saw J.H."/>
            <person name="Jorgensen S.L."/>
            <person name="Zaremba-Niedzwiedzka K."/>
            <person name="Martijn J."/>
            <person name="Lind A.E."/>
            <person name="van Eijk R."/>
            <person name="Schleper C."/>
            <person name="Guy L."/>
            <person name="Ettema T.J."/>
        </authorList>
    </citation>
    <scope>NUCLEOTIDE SEQUENCE</scope>
</reference>
<sequence length="212" mass="24304">MKTKTIIPIVVFLLCFQQVIQAQTLKNKIQKSVVEIGNTFTEIPMERLKRLDQVAFLIFKKMDDNEKMDVLFIDSDNQEISQLAMVWLQTGMIYYGHNTMLSLQSAGISPKIEPISKLAILKEYGFSIRNTRGENPMSYNIDYGSGNWVVYPKSLQSLQSASDNTIEIYVEKISSNETENNNVELIFTDTNTIAREMLYLATRINNLLQTKQ</sequence>